<name>W6RUS5_9CLOT</name>
<keyword evidence="2" id="KW-1185">Reference proteome</keyword>
<evidence type="ECO:0000313" key="2">
    <source>
        <dbReference type="Proteomes" id="UP000019426"/>
    </source>
</evidence>
<dbReference type="HOGENOM" id="CLU_2786456_0_0_9"/>
<dbReference type="RefSeq" id="WP_044037440.1">
    <property type="nucleotide sequence ID" value="NZ_HG917868.1"/>
</dbReference>
<sequence>MKYEIKYTVEKKTGSIIAEFNVESIDALDYKENTNLIKGIKRKILNLPSTSWLATMEDVKILDIANSL</sequence>
<dbReference type="AlphaFoldDB" id="W6RUS5"/>
<proteinExistence type="predicted"/>
<protein>
    <submittedName>
        <fullName evidence="1">Uncharacterized protein</fullName>
    </submittedName>
</protein>
<evidence type="ECO:0000313" key="1">
    <source>
        <dbReference type="EMBL" id="CDM68401.1"/>
    </source>
</evidence>
<dbReference type="EMBL" id="HG917868">
    <property type="protein sequence ID" value="CDM68401.1"/>
    <property type="molecule type" value="Genomic_DNA"/>
</dbReference>
<organism evidence="1 2">
    <name type="scientific">Clostridium bornimense</name>
    <dbReference type="NCBI Taxonomy" id="1216932"/>
    <lineage>
        <taxon>Bacteria</taxon>
        <taxon>Bacillati</taxon>
        <taxon>Bacillota</taxon>
        <taxon>Clostridia</taxon>
        <taxon>Eubacteriales</taxon>
        <taxon>Clostridiaceae</taxon>
        <taxon>Clostridium</taxon>
    </lineage>
</organism>
<accession>W6RUS5</accession>
<dbReference type="KEGG" id="clt:CM240_1237"/>
<dbReference type="PATRIC" id="fig|1216932.3.peg.1229"/>
<gene>
    <name evidence="1" type="ORF">CM240_1237</name>
</gene>
<reference evidence="1 2" key="1">
    <citation type="submission" date="2013-11" db="EMBL/GenBank/DDBJ databases">
        <title>Complete genome sequence of Clostridum sp. M2/40.</title>
        <authorList>
            <person name="Wibberg D."/>
            <person name="Puehler A."/>
            <person name="Schlueter A."/>
        </authorList>
    </citation>
    <scope>NUCLEOTIDE SEQUENCE [LARGE SCALE GENOMIC DNA]</scope>
    <source>
        <strain evidence="2">M2/40</strain>
    </source>
</reference>
<dbReference type="Proteomes" id="UP000019426">
    <property type="component" value="Chromosome M2/40_rep1"/>
</dbReference>